<dbReference type="InterPro" id="IPR011054">
    <property type="entry name" value="Rudment_hybrid_motif"/>
</dbReference>
<dbReference type="InterPro" id="IPR005479">
    <property type="entry name" value="CPAse_ATP-bd"/>
</dbReference>
<keyword evidence="3 6" id="KW-0547">Nucleotide-binding</keyword>
<comment type="caution">
    <text evidence="10">The sequence shown here is derived from an EMBL/GenBank/DDBJ whole genome shotgun (WGS) entry which is preliminary data.</text>
</comment>
<dbReference type="InterPro" id="IPR005481">
    <property type="entry name" value="BC-like_N"/>
</dbReference>
<evidence type="ECO:0000256" key="2">
    <source>
        <dbReference type="ARBA" id="ARBA00022598"/>
    </source>
</evidence>
<evidence type="ECO:0000313" key="10">
    <source>
        <dbReference type="EMBL" id="MFC4913993.1"/>
    </source>
</evidence>
<dbReference type="Pfam" id="PF00364">
    <property type="entry name" value="Biotin_lipoyl"/>
    <property type="match status" value="1"/>
</dbReference>
<gene>
    <name evidence="10" type="ORF">ACFPCY_42375</name>
</gene>
<proteinExistence type="predicted"/>
<dbReference type="InterPro" id="IPR050856">
    <property type="entry name" value="Biotin_carboxylase_complex"/>
</dbReference>
<evidence type="ECO:0000256" key="5">
    <source>
        <dbReference type="ARBA" id="ARBA00023267"/>
    </source>
</evidence>
<reference evidence="11" key="1">
    <citation type="journal article" date="2019" name="Int. J. Syst. Evol. Microbiol.">
        <title>The Global Catalogue of Microorganisms (GCM) 10K type strain sequencing project: providing services to taxonomists for standard genome sequencing and annotation.</title>
        <authorList>
            <consortium name="The Broad Institute Genomics Platform"/>
            <consortium name="The Broad Institute Genome Sequencing Center for Infectious Disease"/>
            <person name="Wu L."/>
            <person name="Ma J."/>
        </authorList>
    </citation>
    <scope>NUCLEOTIDE SEQUENCE [LARGE SCALE GENOMIC DNA]</scope>
    <source>
        <strain evidence="11">KLKA75</strain>
    </source>
</reference>
<dbReference type="InterPro" id="IPR000089">
    <property type="entry name" value="Biotin_lipoyl"/>
</dbReference>
<keyword evidence="2" id="KW-0436">Ligase</keyword>
<dbReference type="Pfam" id="PF02785">
    <property type="entry name" value="Biotin_carb_C"/>
    <property type="match status" value="1"/>
</dbReference>
<dbReference type="SMART" id="SM00878">
    <property type="entry name" value="Biotin_carb_C"/>
    <property type="match status" value="1"/>
</dbReference>
<dbReference type="InterPro" id="IPR011761">
    <property type="entry name" value="ATP-grasp"/>
</dbReference>
<dbReference type="RefSeq" id="WP_378265460.1">
    <property type="nucleotide sequence ID" value="NZ_JBHSIT010000022.1"/>
</dbReference>
<evidence type="ECO:0000256" key="4">
    <source>
        <dbReference type="ARBA" id="ARBA00022840"/>
    </source>
</evidence>
<dbReference type="SUPFAM" id="SSF56059">
    <property type="entry name" value="Glutathione synthetase ATP-binding domain-like"/>
    <property type="match status" value="1"/>
</dbReference>
<evidence type="ECO:0000256" key="6">
    <source>
        <dbReference type="PROSITE-ProRule" id="PRU00409"/>
    </source>
</evidence>
<dbReference type="Pfam" id="PF21139">
    <property type="entry name" value="BT_MCC_alpha"/>
    <property type="match status" value="1"/>
</dbReference>
<comment type="cofactor">
    <cofactor evidence="1">
        <name>biotin</name>
        <dbReference type="ChEBI" id="CHEBI:57586"/>
    </cofactor>
</comment>
<evidence type="ECO:0000256" key="3">
    <source>
        <dbReference type="ARBA" id="ARBA00022741"/>
    </source>
</evidence>
<dbReference type="PANTHER" id="PTHR18866:SF126">
    <property type="entry name" value="BIOTIN CARBOXYLASE"/>
    <property type="match status" value="1"/>
</dbReference>
<dbReference type="PANTHER" id="PTHR18866">
    <property type="entry name" value="CARBOXYLASE:PYRUVATE/ACETYL-COA/PROPIONYL-COA CARBOXYLASE"/>
    <property type="match status" value="1"/>
</dbReference>
<dbReference type="EMBL" id="JBHSIT010000022">
    <property type="protein sequence ID" value="MFC4913993.1"/>
    <property type="molecule type" value="Genomic_DNA"/>
</dbReference>
<dbReference type="Gene3D" id="3.30.470.20">
    <property type="entry name" value="ATP-grasp fold, B domain"/>
    <property type="match status" value="1"/>
</dbReference>
<keyword evidence="5" id="KW-0092">Biotin</keyword>
<protein>
    <submittedName>
        <fullName evidence="10">Biotin carboxylase N-terminal domain-containing protein</fullName>
    </submittedName>
</protein>
<evidence type="ECO:0000313" key="11">
    <source>
        <dbReference type="Proteomes" id="UP001595872"/>
    </source>
</evidence>
<accession>A0ABV9UDL0</accession>
<evidence type="ECO:0000259" key="8">
    <source>
        <dbReference type="PROSITE" id="PS50975"/>
    </source>
</evidence>
<keyword evidence="4 6" id="KW-0067">ATP-binding</keyword>
<dbReference type="PROSITE" id="PS50968">
    <property type="entry name" value="BIOTINYL_LIPOYL"/>
    <property type="match status" value="1"/>
</dbReference>
<evidence type="ECO:0000256" key="1">
    <source>
        <dbReference type="ARBA" id="ARBA00001953"/>
    </source>
</evidence>
<dbReference type="InterPro" id="IPR005482">
    <property type="entry name" value="Biotin_COase_C"/>
</dbReference>
<dbReference type="Gene3D" id="2.40.50.100">
    <property type="match status" value="1"/>
</dbReference>
<dbReference type="CDD" id="cd06850">
    <property type="entry name" value="biotinyl_domain"/>
    <property type="match status" value="1"/>
</dbReference>
<sequence length="650" mass="68227">MIEKLLVANRGEIARRVFRTCRDLGVATVAVFSDADADAPHVREADAAVRLPGDAPSDTYLRAEKIIEAARAAGADAVHPGYGFLSENADFARAVLAAGLTWVGPPPAAVAAMGSKIEAKRLMAAAGVPVLPEPDPAKVTAADLPILVKASAGGGGRGMRVVRDLAELDEQVAAAGREAASAFGDPAVFCEPLLERARHIEVQILADAHGTVWALGERECSIQRRHQKIVEEAPSPAVSPALRAELCAAAVNAAKAIEYAGAGTVEFMLAPDGRFFFLEVNTRLQVEHPVTECVYGLDLVRWQLEIAEGARLPDEPPAPRGHAIEVRLYAEDPALDWRPASGVLHAFEVPDVDARFAVPDGAGLRLDAGYETGGEVGVHYDPMLAKLIAFAPTRAAAARRLRRALAGARLHGVTTNRDLLVRVLGEDAFLAGDTHTGYLDEIGLDVLARPLADERAVRLSALAAALADASANRAAAPVLGGLPSGWRNVPSQPQRKAFEGGIEVEYRLTRNGLAAEDGVALVDASPERVVLDADGVRHAFDVRAAGGRVFVDSALGPVALTPRPRFADPSDLVAPGSLLAPMPGTVVRVETELGADVAQGQTLLILEAMKMEHRIAAPAAGTVTALNVTQGRQVEAGSVLAVISEGTPDK</sequence>
<feature type="domain" description="ATP-grasp" evidence="8">
    <location>
        <begin position="115"/>
        <end position="308"/>
    </location>
</feature>
<organism evidence="10 11">
    <name type="scientific">Actinomadura gamaensis</name>
    <dbReference type="NCBI Taxonomy" id="1763541"/>
    <lineage>
        <taxon>Bacteria</taxon>
        <taxon>Bacillati</taxon>
        <taxon>Actinomycetota</taxon>
        <taxon>Actinomycetes</taxon>
        <taxon>Streptosporangiales</taxon>
        <taxon>Thermomonosporaceae</taxon>
        <taxon>Actinomadura</taxon>
    </lineage>
</organism>
<dbReference type="InterPro" id="IPR011053">
    <property type="entry name" value="Single_hybrid_motif"/>
</dbReference>
<dbReference type="SUPFAM" id="SSF51230">
    <property type="entry name" value="Single hybrid motif"/>
    <property type="match status" value="1"/>
</dbReference>
<dbReference type="SUPFAM" id="SSF52440">
    <property type="entry name" value="PreATP-grasp domain"/>
    <property type="match status" value="1"/>
</dbReference>
<dbReference type="SUPFAM" id="SSF51246">
    <property type="entry name" value="Rudiment single hybrid motif"/>
    <property type="match status" value="1"/>
</dbReference>
<dbReference type="Proteomes" id="UP001595872">
    <property type="component" value="Unassembled WGS sequence"/>
</dbReference>
<dbReference type="PROSITE" id="PS50975">
    <property type="entry name" value="ATP_GRASP"/>
    <property type="match status" value="1"/>
</dbReference>
<dbReference type="InterPro" id="IPR011764">
    <property type="entry name" value="Biotin_carboxylation_dom"/>
</dbReference>
<dbReference type="PROSITE" id="PS00188">
    <property type="entry name" value="BIOTIN"/>
    <property type="match status" value="1"/>
</dbReference>
<name>A0ABV9UDL0_9ACTN</name>
<evidence type="ECO:0000259" key="7">
    <source>
        <dbReference type="PROSITE" id="PS50968"/>
    </source>
</evidence>
<keyword evidence="11" id="KW-1185">Reference proteome</keyword>
<dbReference type="Pfam" id="PF00289">
    <property type="entry name" value="Biotin_carb_N"/>
    <property type="match status" value="1"/>
</dbReference>
<feature type="domain" description="Lipoyl-binding" evidence="7">
    <location>
        <begin position="569"/>
        <end position="644"/>
    </location>
</feature>
<dbReference type="InterPro" id="IPR016185">
    <property type="entry name" value="PreATP-grasp_dom_sf"/>
</dbReference>
<dbReference type="PROSITE" id="PS50979">
    <property type="entry name" value="BC"/>
    <property type="match status" value="1"/>
</dbReference>
<evidence type="ECO:0000259" key="9">
    <source>
        <dbReference type="PROSITE" id="PS50979"/>
    </source>
</evidence>
<dbReference type="InterPro" id="IPR048429">
    <property type="entry name" value="MCC_alpha_BT"/>
</dbReference>
<dbReference type="InterPro" id="IPR001882">
    <property type="entry name" value="Biotin_BS"/>
</dbReference>
<dbReference type="PROSITE" id="PS00867">
    <property type="entry name" value="CPSASE_2"/>
    <property type="match status" value="1"/>
</dbReference>
<dbReference type="Pfam" id="PF02786">
    <property type="entry name" value="CPSase_L_D2"/>
    <property type="match status" value="1"/>
</dbReference>
<feature type="domain" description="Biotin carboxylation" evidence="9">
    <location>
        <begin position="1"/>
        <end position="444"/>
    </location>
</feature>